<dbReference type="EMBL" id="MARB01000004">
    <property type="protein sequence ID" value="ODJ88920.1"/>
    <property type="molecule type" value="Genomic_DNA"/>
</dbReference>
<evidence type="ECO:0000256" key="2">
    <source>
        <dbReference type="ARBA" id="ARBA00023002"/>
    </source>
</evidence>
<organism evidence="6 7">
    <name type="scientific">Candidatus Thiodiazotropha endolucinida</name>
    <dbReference type="NCBI Taxonomy" id="1655433"/>
    <lineage>
        <taxon>Bacteria</taxon>
        <taxon>Pseudomonadati</taxon>
        <taxon>Pseudomonadota</taxon>
        <taxon>Gammaproteobacteria</taxon>
        <taxon>Chromatiales</taxon>
        <taxon>Sedimenticolaceae</taxon>
        <taxon>Candidatus Thiodiazotropha</taxon>
    </lineage>
</organism>
<feature type="chain" id="PRO_5031334091" description="peptide-methionine (R)-S-oxide reductase" evidence="4">
    <location>
        <begin position="26"/>
        <end position="164"/>
    </location>
</feature>
<evidence type="ECO:0000256" key="1">
    <source>
        <dbReference type="ARBA" id="ARBA00012499"/>
    </source>
</evidence>
<dbReference type="RefSeq" id="WP_069121760.1">
    <property type="nucleotide sequence ID" value="NZ_MARB01000004.1"/>
</dbReference>
<dbReference type="GO" id="GO:0033743">
    <property type="term" value="F:peptide-methionine (R)-S-oxide reductase activity"/>
    <property type="evidence" value="ECO:0007669"/>
    <property type="project" value="UniProtKB-EC"/>
</dbReference>
<dbReference type="InterPro" id="IPR011057">
    <property type="entry name" value="Mss4-like_sf"/>
</dbReference>
<dbReference type="PROSITE" id="PS51790">
    <property type="entry name" value="MSRB"/>
    <property type="match status" value="1"/>
</dbReference>
<proteinExistence type="predicted"/>
<evidence type="ECO:0000313" key="6">
    <source>
        <dbReference type="EMBL" id="ODJ88920.1"/>
    </source>
</evidence>
<dbReference type="EC" id="1.8.4.12" evidence="1"/>
<dbReference type="InterPro" id="IPR028427">
    <property type="entry name" value="Met_Sox_Rdtase_MsrB"/>
</dbReference>
<dbReference type="AlphaFoldDB" id="A0A7Z0VNL7"/>
<dbReference type="GO" id="GO:0006979">
    <property type="term" value="P:response to oxidative stress"/>
    <property type="evidence" value="ECO:0007669"/>
    <property type="project" value="InterPro"/>
</dbReference>
<dbReference type="OrthoDB" id="9785497at2"/>
<name>A0A7Z0VNL7_9GAMM</name>
<dbReference type="PANTHER" id="PTHR10173">
    <property type="entry name" value="METHIONINE SULFOXIDE REDUCTASE"/>
    <property type="match status" value="1"/>
</dbReference>
<keyword evidence="4" id="KW-0732">Signal</keyword>
<sequence>MKRRSLIKLLGAAALLPVVGQSVLARQDDRAMQNEKIDLTDAQWRERLTPEQYHILREEGTERPGTSPLLKEKREGVYACAGCDNHLFASSTKYESGTGWPSFYDHLPGALGTKKDYKLIWPRTEYHCARCGGHHGHVFNDGPKPTGLRYCNNGIALKFIPAEA</sequence>
<feature type="signal peptide" evidence="4">
    <location>
        <begin position="1"/>
        <end position="25"/>
    </location>
</feature>
<dbReference type="GO" id="GO:0030091">
    <property type="term" value="P:protein repair"/>
    <property type="evidence" value="ECO:0007669"/>
    <property type="project" value="InterPro"/>
</dbReference>
<dbReference type="InterPro" id="IPR002579">
    <property type="entry name" value="Met_Sox_Rdtase_MsrB_dom"/>
</dbReference>
<comment type="catalytic activity">
    <reaction evidence="3">
        <text>L-methionyl-[protein] + [thioredoxin]-disulfide + H2O = L-methionyl-(R)-S-oxide-[protein] + [thioredoxin]-dithiol</text>
        <dbReference type="Rhea" id="RHEA:24164"/>
        <dbReference type="Rhea" id="RHEA-COMP:10698"/>
        <dbReference type="Rhea" id="RHEA-COMP:10700"/>
        <dbReference type="Rhea" id="RHEA-COMP:12313"/>
        <dbReference type="Rhea" id="RHEA-COMP:12314"/>
        <dbReference type="ChEBI" id="CHEBI:15377"/>
        <dbReference type="ChEBI" id="CHEBI:16044"/>
        <dbReference type="ChEBI" id="CHEBI:29950"/>
        <dbReference type="ChEBI" id="CHEBI:45764"/>
        <dbReference type="ChEBI" id="CHEBI:50058"/>
        <dbReference type="EC" id="1.8.4.12"/>
    </reaction>
</comment>
<evidence type="ECO:0000313" key="7">
    <source>
        <dbReference type="Proteomes" id="UP000094769"/>
    </source>
</evidence>
<dbReference type="Proteomes" id="UP000094769">
    <property type="component" value="Unassembled WGS sequence"/>
</dbReference>
<evidence type="ECO:0000256" key="4">
    <source>
        <dbReference type="SAM" id="SignalP"/>
    </source>
</evidence>
<dbReference type="Pfam" id="PF01641">
    <property type="entry name" value="SelR"/>
    <property type="match status" value="1"/>
</dbReference>
<protein>
    <recommendedName>
        <fullName evidence="1">peptide-methionine (R)-S-oxide reductase</fullName>
        <ecNumber evidence="1">1.8.4.12</ecNumber>
    </recommendedName>
</protein>
<feature type="domain" description="MsrB" evidence="5">
    <location>
        <begin position="41"/>
        <end position="162"/>
    </location>
</feature>
<evidence type="ECO:0000256" key="3">
    <source>
        <dbReference type="ARBA" id="ARBA00048488"/>
    </source>
</evidence>
<comment type="caution">
    <text evidence="6">The sequence shown here is derived from an EMBL/GenBank/DDBJ whole genome shotgun (WGS) entry which is preliminary data.</text>
</comment>
<reference evidence="6 7" key="1">
    <citation type="submission" date="2016-06" db="EMBL/GenBank/DDBJ databases">
        <title>Genome sequence of endosymbiont of Candidatus Endolucinida thiodiazotropha.</title>
        <authorList>
            <person name="Poehlein A."/>
            <person name="Koenig S."/>
            <person name="Heiden S.E."/>
            <person name="Thuermer A."/>
            <person name="Voget S."/>
            <person name="Daniel R."/>
            <person name="Markert S."/>
            <person name="Gros O."/>
            <person name="Schweder T."/>
        </authorList>
    </citation>
    <scope>NUCLEOTIDE SEQUENCE [LARGE SCALE GENOMIC DNA]</scope>
    <source>
        <strain evidence="6 7">COS</strain>
    </source>
</reference>
<dbReference type="NCBIfam" id="TIGR00357">
    <property type="entry name" value="peptide-methionine (R)-S-oxide reductase MsrB"/>
    <property type="match status" value="1"/>
</dbReference>
<dbReference type="SUPFAM" id="SSF51316">
    <property type="entry name" value="Mss4-like"/>
    <property type="match status" value="1"/>
</dbReference>
<evidence type="ECO:0000259" key="5">
    <source>
        <dbReference type="PROSITE" id="PS51790"/>
    </source>
</evidence>
<keyword evidence="2 6" id="KW-0560">Oxidoreductase</keyword>
<dbReference type="PANTHER" id="PTHR10173:SF57">
    <property type="entry name" value="PEPTIDE-METHIONINE (R)-S-OXIDE REDUCTASE"/>
    <property type="match status" value="1"/>
</dbReference>
<dbReference type="GO" id="GO:0005737">
    <property type="term" value="C:cytoplasm"/>
    <property type="evidence" value="ECO:0007669"/>
    <property type="project" value="TreeGrafter"/>
</dbReference>
<gene>
    <name evidence="6" type="primary">msrB_1</name>
    <name evidence="6" type="ORF">CODIS_10190</name>
</gene>
<keyword evidence="7" id="KW-1185">Reference proteome</keyword>
<accession>A0A7Z0VNL7</accession>
<dbReference type="Gene3D" id="2.170.150.20">
    <property type="entry name" value="Peptide methionine sulfoxide reductase"/>
    <property type="match status" value="1"/>
</dbReference>